<dbReference type="GO" id="GO:0008270">
    <property type="term" value="F:zinc ion binding"/>
    <property type="evidence" value="ECO:0007669"/>
    <property type="project" value="UniProtKB-KW"/>
</dbReference>
<evidence type="ECO:0000313" key="11">
    <source>
        <dbReference type="EMBL" id="PMD25552.1"/>
    </source>
</evidence>
<dbReference type="GO" id="GO:0005634">
    <property type="term" value="C:nucleus"/>
    <property type="evidence" value="ECO:0007669"/>
    <property type="project" value="UniProtKB-SubCell"/>
</dbReference>
<protein>
    <recommendedName>
        <fullName evidence="10">C2H2-type domain-containing protein</fullName>
    </recommendedName>
</protein>
<keyword evidence="7" id="KW-0539">Nucleus</keyword>
<dbReference type="InterPro" id="IPR013087">
    <property type="entry name" value="Znf_C2H2_type"/>
</dbReference>
<organism evidence="11 12">
    <name type="scientific">Hyaloscypha hepaticicola</name>
    <dbReference type="NCBI Taxonomy" id="2082293"/>
    <lineage>
        <taxon>Eukaryota</taxon>
        <taxon>Fungi</taxon>
        <taxon>Dikarya</taxon>
        <taxon>Ascomycota</taxon>
        <taxon>Pezizomycotina</taxon>
        <taxon>Leotiomycetes</taxon>
        <taxon>Helotiales</taxon>
        <taxon>Hyaloscyphaceae</taxon>
        <taxon>Hyaloscypha</taxon>
    </lineage>
</organism>
<evidence type="ECO:0000256" key="1">
    <source>
        <dbReference type="ARBA" id="ARBA00004123"/>
    </source>
</evidence>
<keyword evidence="6" id="KW-0804">Transcription</keyword>
<keyword evidence="3 8" id="KW-0863">Zinc-finger</keyword>
<dbReference type="Gene3D" id="3.30.160.60">
    <property type="entry name" value="Classic Zinc Finger"/>
    <property type="match status" value="2"/>
</dbReference>
<dbReference type="PANTHER" id="PTHR46179">
    <property type="entry name" value="ZINC FINGER PROTEIN"/>
    <property type="match status" value="1"/>
</dbReference>
<evidence type="ECO:0000256" key="5">
    <source>
        <dbReference type="ARBA" id="ARBA00023015"/>
    </source>
</evidence>
<reference evidence="11 12" key="1">
    <citation type="submission" date="2016-05" db="EMBL/GenBank/DDBJ databases">
        <title>A degradative enzymes factory behind the ericoid mycorrhizal symbiosis.</title>
        <authorList>
            <consortium name="DOE Joint Genome Institute"/>
            <person name="Martino E."/>
            <person name="Morin E."/>
            <person name="Grelet G."/>
            <person name="Kuo A."/>
            <person name="Kohler A."/>
            <person name="Daghino S."/>
            <person name="Barry K."/>
            <person name="Choi C."/>
            <person name="Cichocki N."/>
            <person name="Clum A."/>
            <person name="Copeland A."/>
            <person name="Hainaut M."/>
            <person name="Haridas S."/>
            <person name="Labutti K."/>
            <person name="Lindquist E."/>
            <person name="Lipzen A."/>
            <person name="Khouja H.-R."/>
            <person name="Murat C."/>
            <person name="Ohm R."/>
            <person name="Olson A."/>
            <person name="Spatafora J."/>
            <person name="Veneault-Fourrey C."/>
            <person name="Henrissat B."/>
            <person name="Grigoriev I."/>
            <person name="Martin F."/>
            <person name="Perotto S."/>
        </authorList>
    </citation>
    <scope>NUCLEOTIDE SEQUENCE [LARGE SCALE GENOMIC DNA]</scope>
    <source>
        <strain evidence="11 12">UAMH 7357</strain>
    </source>
</reference>
<keyword evidence="2" id="KW-0479">Metal-binding</keyword>
<comment type="subcellular location">
    <subcellularLocation>
        <location evidence="1">Nucleus</location>
    </subcellularLocation>
</comment>
<keyword evidence="4" id="KW-0862">Zinc</keyword>
<evidence type="ECO:0000259" key="10">
    <source>
        <dbReference type="PROSITE" id="PS50157"/>
    </source>
</evidence>
<gene>
    <name evidence="11" type="ORF">NA56DRAFT_438543</name>
</gene>
<keyword evidence="12" id="KW-1185">Reference proteome</keyword>
<keyword evidence="5" id="KW-0805">Transcription regulation</keyword>
<proteinExistence type="predicted"/>
<evidence type="ECO:0000256" key="9">
    <source>
        <dbReference type="SAM" id="MobiDB-lite"/>
    </source>
</evidence>
<dbReference type="Proteomes" id="UP000235672">
    <property type="component" value="Unassembled WGS sequence"/>
</dbReference>
<evidence type="ECO:0000256" key="4">
    <source>
        <dbReference type="ARBA" id="ARBA00022833"/>
    </source>
</evidence>
<evidence type="ECO:0000256" key="2">
    <source>
        <dbReference type="ARBA" id="ARBA00022723"/>
    </source>
</evidence>
<dbReference type="PANTHER" id="PTHR46179:SF13">
    <property type="entry name" value="C2H2-TYPE DOMAIN-CONTAINING PROTEIN"/>
    <property type="match status" value="1"/>
</dbReference>
<evidence type="ECO:0000256" key="7">
    <source>
        <dbReference type="ARBA" id="ARBA00023242"/>
    </source>
</evidence>
<name>A0A2J6QH23_9HELO</name>
<feature type="domain" description="C2H2-type" evidence="10">
    <location>
        <begin position="97"/>
        <end position="126"/>
    </location>
</feature>
<evidence type="ECO:0000256" key="3">
    <source>
        <dbReference type="ARBA" id="ARBA00022771"/>
    </source>
</evidence>
<accession>A0A2J6QH23</accession>
<sequence length="229" mass="25262">MASAGELSSLDLNVDLYWNNPLVPIDTLYPPSVSLETASGVGPKIGYPPTQVSESIASSSMSRSVSEASLRKRSRSSRSSSPAPDRQHKRVMSSNLHQCQWATCLENFDQAAKLRNHARTHASSQTKCLWSGCLRVSESTPELKRHLDSHMKPHICPKCQHQAATARDLSRHTLIHGFAPGAAIYYCPSHTCPYREGGHKLPFGRRDNAMRHINKKHPGSTDSPVPGIY</sequence>
<feature type="region of interest" description="Disordered" evidence="9">
    <location>
        <begin position="52"/>
        <end position="92"/>
    </location>
</feature>
<dbReference type="InterPro" id="IPR051061">
    <property type="entry name" value="Zinc_finger_trans_reg"/>
</dbReference>
<dbReference type="EMBL" id="KZ613470">
    <property type="protein sequence ID" value="PMD25552.1"/>
    <property type="molecule type" value="Genomic_DNA"/>
</dbReference>
<dbReference type="PROSITE" id="PS50157">
    <property type="entry name" value="ZINC_FINGER_C2H2_2"/>
    <property type="match status" value="1"/>
</dbReference>
<dbReference type="PROSITE" id="PS00028">
    <property type="entry name" value="ZINC_FINGER_C2H2_1"/>
    <property type="match status" value="1"/>
</dbReference>
<dbReference type="GO" id="GO:0006357">
    <property type="term" value="P:regulation of transcription by RNA polymerase II"/>
    <property type="evidence" value="ECO:0007669"/>
    <property type="project" value="TreeGrafter"/>
</dbReference>
<evidence type="ECO:0000256" key="6">
    <source>
        <dbReference type="ARBA" id="ARBA00023163"/>
    </source>
</evidence>
<evidence type="ECO:0000313" key="12">
    <source>
        <dbReference type="Proteomes" id="UP000235672"/>
    </source>
</evidence>
<dbReference type="OrthoDB" id="654211at2759"/>
<dbReference type="SMART" id="SM00355">
    <property type="entry name" value="ZnF_C2H2"/>
    <property type="match status" value="4"/>
</dbReference>
<dbReference type="AlphaFoldDB" id="A0A2J6QH23"/>
<evidence type="ECO:0000256" key="8">
    <source>
        <dbReference type="PROSITE-ProRule" id="PRU00042"/>
    </source>
</evidence>
<dbReference type="STRING" id="1745343.A0A2J6QH23"/>
<feature type="compositionally biased region" description="Low complexity" evidence="9">
    <location>
        <begin position="52"/>
        <end position="68"/>
    </location>
</feature>